<dbReference type="GeneID" id="87943154"/>
<dbReference type="EMBL" id="CP137308">
    <property type="protein sequence ID" value="WQF81637.1"/>
    <property type="molecule type" value="Genomic_DNA"/>
</dbReference>
<protein>
    <recommendedName>
        <fullName evidence="2">DUF7918 domain-containing protein</fullName>
    </recommendedName>
</protein>
<dbReference type="KEGG" id="cdet:87943154"/>
<proteinExistence type="predicted"/>
<evidence type="ECO:0000256" key="1">
    <source>
        <dbReference type="SAM" id="MobiDB-lite"/>
    </source>
</evidence>
<evidence type="ECO:0000313" key="4">
    <source>
        <dbReference type="Proteomes" id="UP001322277"/>
    </source>
</evidence>
<organism evidence="3 4">
    <name type="scientific">Colletotrichum destructivum</name>
    <dbReference type="NCBI Taxonomy" id="34406"/>
    <lineage>
        <taxon>Eukaryota</taxon>
        <taxon>Fungi</taxon>
        <taxon>Dikarya</taxon>
        <taxon>Ascomycota</taxon>
        <taxon>Pezizomycotina</taxon>
        <taxon>Sordariomycetes</taxon>
        <taxon>Hypocreomycetidae</taxon>
        <taxon>Glomerellales</taxon>
        <taxon>Glomerellaceae</taxon>
        <taxon>Colletotrichum</taxon>
        <taxon>Colletotrichum destructivum species complex</taxon>
    </lineage>
</organism>
<evidence type="ECO:0000313" key="3">
    <source>
        <dbReference type="EMBL" id="WQF81637.1"/>
    </source>
</evidence>
<accession>A0AAX4IEB4</accession>
<dbReference type="PANTHER" id="PTHR36223">
    <property type="entry name" value="BETA-LACTAMASE-TYPE TRANSPEPTIDASE FOLD DOMAIN CONTAINING PROTEIN"/>
    <property type="match status" value="1"/>
</dbReference>
<dbReference type="Pfam" id="PF25534">
    <property type="entry name" value="DUF7918"/>
    <property type="match status" value="1"/>
</dbReference>
<sequence length="384" mass="44876">MAIIDTLPAVDVSVQLNNSFRCADEHPDPNPYRKERYLGGVERVARNYVESQEGTEFCIHVNVKDEPSIDPWVYNEHGLLFFLYIDGIFMGKRFCQNKDFNRGDWQFTFSSRKHPNEDRSSLVESRFKFQSIVTGKISTIQSLSFMVSKRHILTSRIVDGEPTHGDFRRARDLGIIEVKVKLGKASAMTNRRRRRNLERDFREPAVDAFLIPEEALKGRPIYHGTSSFHRSGETSWRPAPLQLSQDSHGSTPRDVHLQVPIEGRVNRWHHFGKQWTDLCTEALRIEEIIPRTPSPEPMPQRRSVRFDEPNTVPRFEDLHQYEIERLARERLRQLRDEKLQTPSLKKRTYDDYCDLTQNDEQPVRPYKIIKMRSGHEAIDLTGGY</sequence>
<gene>
    <name evidence="3" type="ORF">CDEST_06651</name>
</gene>
<dbReference type="InterPro" id="IPR057678">
    <property type="entry name" value="DUF7918"/>
</dbReference>
<dbReference type="PANTHER" id="PTHR36223:SF1">
    <property type="entry name" value="TRANSCRIPTION ELONGATION FACTOR EAF N-TERMINAL DOMAIN-CONTAINING PROTEIN"/>
    <property type="match status" value="1"/>
</dbReference>
<feature type="region of interest" description="Disordered" evidence="1">
    <location>
        <begin position="227"/>
        <end position="253"/>
    </location>
</feature>
<reference evidence="4" key="1">
    <citation type="journal article" date="2023" name="bioRxiv">
        <title>Complete genome of the Medicago anthracnose fungus, Colletotrichum destructivum, reveals a mini-chromosome-like region within a core chromosome.</title>
        <authorList>
            <person name="Lapalu N."/>
            <person name="Simon A."/>
            <person name="Lu A."/>
            <person name="Plaumann P.-L."/>
            <person name="Amselem J."/>
            <person name="Pigne S."/>
            <person name="Auger A."/>
            <person name="Koch C."/>
            <person name="Dallery J.-F."/>
            <person name="O'Connell R.J."/>
        </authorList>
    </citation>
    <scope>NUCLEOTIDE SEQUENCE [LARGE SCALE GENOMIC DNA]</scope>
    <source>
        <strain evidence="4">CBS 520.97</strain>
    </source>
</reference>
<name>A0AAX4IEB4_9PEZI</name>
<dbReference type="RefSeq" id="XP_062778861.1">
    <property type="nucleotide sequence ID" value="XM_062922810.1"/>
</dbReference>
<evidence type="ECO:0000259" key="2">
    <source>
        <dbReference type="Pfam" id="PF25534"/>
    </source>
</evidence>
<dbReference type="AlphaFoldDB" id="A0AAX4IEB4"/>
<dbReference type="Proteomes" id="UP001322277">
    <property type="component" value="Chromosome 4"/>
</dbReference>
<keyword evidence="4" id="KW-1185">Reference proteome</keyword>
<feature type="domain" description="DUF7918" evidence="2">
    <location>
        <begin position="44"/>
        <end position="134"/>
    </location>
</feature>